<dbReference type="CDD" id="cd13143">
    <property type="entry name" value="MATE_MepA_like"/>
    <property type="match status" value="1"/>
</dbReference>
<evidence type="ECO:0000256" key="9">
    <source>
        <dbReference type="ARBA" id="ARBA00023251"/>
    </source>
</evidence>
<sequence length="469" mass="49360">MTAKPGHKEGGREEPGGMNKENSQYLRMTQMPVGSLVFSLAVPTIISMLVTAVYNLGDTYFVSKLGTSASGAVGIVFSLMAIIQAVGFTIGMGSGAQISRLLGAQKTDEANRVAASGLLAAAAFGTLLSVFGLLFLDGLMRLLGATETILPYARDYAAYILYAAPVMASSFLLNNILRAEGKARFAMVGLTTGGLLNLLLDPLFIFGFGMGIAGAAIATAISQCVSFCILLSWFLRGKTIVRLGAAGISKRPGTYLHILKNGLPSFCRQALASIATIALNVSAAVYGDAAVAAMSIVGRLFMFVFAVNLGIGQGYMPVVGYNYGAGLYDRVKAAFCFTLKVTGVLMTVAALAGFTAAPVLIRLFIRNDAEVVRIGAGALRAMCLAMPLVPLGVVCNMTFQSIGRSWTATALSLARQGIFFLPLILVLPGALGITGVQITQPLADGLTFLSCLPLTVWFLRDLRARQDTR</sequence>
<feature type="compositionally biased region" description="Basic and acidic residues" evidence="10">
    <location>
        <begin position="1"/>
        <end position="15"/>
    </location>
</feature>
<dbReference type="InterPro" id="IPR051327">
    <property type="entry name" value="MATE_MepA_subfamily"/>
</dbReference>
<evidence type="ECO:0000256" key="5">
    <source>
        <dbReference type="ARBA" id="ARBA00022475"/>
    </source>
</evidence>
<gene>
    <name evidence="12" type="ORF">C8D99_10145</name>
</gene>
<dbReference type="GO" id="GO:0042910">
    <property type="term" value="F:xenobiotic transmembrane transporter activity"/>
    <property type="evidence" value="ECO:0007669"/>
    <property type="project" value="InterPro"/>
</dbReference>
<feature type="transmembrane region" description="Helical" evidence="11">
    <location>
        <begin position="36"/>
        <end position="57"/>
    </location>
</feature>
<evidence type="ECO:0000256" key="4">
    <source>
        <dbReference type="ARBA" id="ARBA00022448"/>
    </source>
</evidence>
<proteinExistence type="inferred from homology"/>
<dbReference type="InterPro" id="IPR002528">
    <property type="entry name" value="MATE_fam"/>
</dbReference>
<dbReference type="PANTHER" id="PTHR43823:SF3">
    <property type="entry name" value="MULTIDRUG EXPORT PROTEIN MEPA"/>
    <property type="match status" value="1"/>
</dbReference>
<dbReference type="InterPro" id="IPR045070">
    <property type="entry name" value="MATE_MepA-like"/>
</dbReference>
<comment type="similarity">
    <text evidence="2">Belongs to the multi antimicrobial extrusion (MATE) (TC 2.A.66.1) family. MepA subfamily.</text>
</comment>
<dbReference type="GO" id="GO:0005886">
    <property type="term" value="C:plasma membrane"/>
    <property type="evidence" value="ECO:0007669"/>
    <property type="project" value="UniProtKB-SubCell"/>
</dbReference>
<keyword evidence="8 11" id="KW-0472">Membrane</keyword>
<dbReference type="PIRSF" id="PIRSF006603">
    <property type="entry name" value="DinF"/>
    <property type="match status" value="1"/>
</dbReference>
<feature type="transmembrane region" description="Helical" evidence="11">
    <location>
        <begin position="69"/>
        <end position="92"/>
    </location>
</feature>
<dbReference type="EMBL" id="SORI01000001">
    <property type="protein sequence ID" value="TDY64899.1"/>
    <property type="molecule type" value="Genomic_DNA"/>
</dbReference>
<feature type="transmembrane region" description="Helical" evidence="11">
    <location>
        <begin position="270"/>
        <end position="294"/>
    </location>
</feature>
<dbReference type="GO" id="GO:0046677">
    <property type="term" value="P:response to antibiotic"/>
    <property type="evidence" value="ECO:0007669"/>
    <property type="project" value="UniProtKB-KW"/>
</dbReference>
<accession>A0A4R8MG33</accession>
<keyword evidence="9" id="KW-0046">Antibiotic resistance</keyword>
<evidence type="ECO:0000256" key="3">
    <source>
        <dbReference type="ARBA" id="ARBA00022106"/>
    </source>
</evidence>
<dbReference type="AlphaFoldDB" id="A0A4R8MG33"/>
<evidence type="ECO:0000256" key="7">
    <source>
        <dbReference type="ARBA" id="ARBA00022989"/>
    </source>
</evidence>
<evidence type="ECO:0000256" key="8">
    <source>
        <dbReference type="ARBA" id="ARBA00023136"/>
    </source>
</evidence>
<dbReference type="Proteomes" id="UP000295066">
    <property type="component" value="Unassembled WGS sequence"/>
</dbReference>
<name>A0A4R8MG33_9BACT</name>
<dbReference type="GO" id="GO:0015297">
    <property type="term" value="F:antiporter activity"/>
    <property type="evidence" value="ECO:0007669"/>
    <property type="project" value="InterPro"/>
</dbReference>
<dbReference type="Pfam" id="PF01554">
    <property type="entry name" value="MatE"/>
    <property type="match status" value="2"/>
</dbReference>
<keyword evidence="5" id="KW-1003">Cell membrane</keyword>
<feature type="region of interest" description="Disordered" evidence="10">
    <location>
        <begin position="1"/>
        <end position="20"/>
    </location>
</feature>
<dbReference type="InterPro" id="IPR048279">
    <property type="entry name" value="MdtK-like"/>
</dbReference>
<evidence type="ECO:0000256" key="11">
    <source>
        <dbReference type="SAM" id="Phobius"/>
    </source>
</evidence>
<evidence type="ECO:0000256" key="1">
    <source>
        <dbReference type="ARBA" id="ARBA00004651"/>
    </source>
</evidence>
<feature type="transmembrane region" description="Helical" evidence="11">
    <location>
        <begin position="418"/>
        <end position="436"/>
    </location>
</feature>
<protein>
    <recommendedName>
        <fullName evidence="3">Multidrug export protein MepA</fullName>
    </recommendedName>
</protein>
<keyword evidence="13" id="KW-1185">Reference proteome</keyword>
<comment type="caution">
    <text evidence="12">The sequence shown here is derived from an EMBL/GenBank/DDBJ whole genome shotgun (WGS) entry which is preliminary data.</text>
</comment>
<evidence type="ECO:0000256" key="10">
    <source>
        <dbReference type="SAM" id="MobiDB-lite"/>
    </source>
</evidence>
<evidence type="ECO:0000256" key="6">
    <source>
        <dbReference type="ARBA" id="ARBA00022692"/>
    </source>
</evidence>
<feature type="transmembrane region" description="Helical" evidence="11">
    <location>
        <begin position="300"/>
        <end position="323"/>
    </location>
</feature>
<keyword evidence="7 11" id="KW-1133">Transmembrane helix</keyword>
<feature type="transmembrane region" description="Helical" evidence="11">
    <location>
        <begin position="156"/>
        <end position="173"/>
    </location>
</feature>
<feature type="transmembrane region" description="Helical" evidence="11">
    <location>
        <begin position="212"/>
        <end position="235"/>
    </location>
</feature>
<feature type="transmembrane region" description="Helical" evidence="11">
    <location>
        <begin position="344"/>
        <end position="365"/>
    </location>
</feature>
<comment type="subcellular location">
    <subcellularLocation>
        <location evidence="1">Cell membrane</location>
        <topology evidence="1">Multi-pass membrane protein</topology>
    </subcellularLocation>
</comment>
<feature type="transmembrane region" description="Helical" evidence="11">
    <location>
        <begin position="113"/>
        <end position="136"/>
    </location>
</feature>
<organism evidence="12 13">
    <name type="scientific">Aminivibrio pyruvatiphilus</name>
    <dbReference type="NCBI Taxonomy" id="1005740"/>
    <lineage>
        <taxon>Bacteria</taxon>
        <taxon>Thermotogati</taxon>
        <taxon>Synergistota</taxon>
        <taxon>Synergistia</taxon>
        <taxon>Synergistales</taxon>
        <taxon>Aminobacteriaceae</taxon>
        <taxon>Aminivibrio</taxon>
    </lineage>
</organism>
<feature type="transmembrane region" description="Helical" evidence="11">
    <location>
        <begin position="185"/>
        <end position="206"/>
    </location>
</feature>
<evidence type="ECO:0000256" key="2">
    <source>
        <dbReference type="ARBA" id="ARBA00008417"/>
    </source>
</evidence>
<evidence type="ECO:0000313" key="12">
    <source>
        <dbReference type="EMBL" id="TDY64899.1"/>
    </source>
</evidence>
<dbReference type="NCBIfam" id="TIGR00797">
    <property type="entry name" value="matE"/>
    <property type="match status" value="1"/>
</dbReference>
<keyword evidence="6 11" id="KW-0812">Transmembrane</keyword>
<keyword evidence="4" id="KW-0813">Transport</keyword>
<evidence type="ECO:0000313" key="13">
    <source>
        <dbReference type="Proteomes" id="UP000295066"/>
    </source>
</evidence>
<reference evidence="12 13" key="1">
    <citation type="submission" date="2019-03" db="EMBL/GenBank/DDBJ databases">
        <title>Genomic Encyclopedia of Type Strains, Phase IV (KMG-IV): sequencing the most valuable type-strain genomes for metagenomic binning, comparative biology and taxonomic classification.</title>
        <authorList>
            <person name="Goeker M."/>
        </authorList>
    </citation>
    <scope>NUCLEOTIDE SEQUENCE [LARGE SCALE GENOMIC DNA]</scope>
    <source>
        <strain evidence="12 13">DSM 25964</strain>
    </source>
</reference>
<dbReference type="PANTHER" id="PTHR43823">
    <property type="entry name" value="SPORULATION PROTEIN YKVU"/>
    <property type="match status" value="1"/>
</dbReference>
<feature type="transmembrane region" description="Helical" evidence="11">
    <location>
        <begin position="377"/>
        <end position="397"/>
    </location>
</feature>